<dbReference type="GO" id="GO:0071973">
    <property type="term" value="P:bacterial-type flagellum-dependent cell motility"/>
    <property type="evidence" value="ECO:0007669"/>
    <property type="project" value="TreeGrafter"/>
</dbReference>
<keyword evidence="5" id="KW-0143">Chaperone</keyword>
<evidence type="ECO:0000256" key="6">
    <source>
        <dbReference type="PIRNR" id="PIRNR039090"/>
    </source>
</evidence>
<proteinExistence type="inferred from homology"/>
<dbReference type="Gene3D" id="1.20.120.340">
    <property type="entry name" value="Flagellar protein FliS"/>
    <property type="match status" value="1"/>
</dbReference>
<dbReference type="PIRSF" id="PIRSF039090">
    <property type="entry name" value="Flis"/>
    <property type="match status" value="1"/>
</dbReference>
<dbReference type="Pfam" id="PF02561">
    <property type="entry name" value="FliS"/>
    <property type="match status" value="1"/>
</dbReference>
<dbReference type="EMBL" id="SOMN01000005">
    <property type="protein sequence ID" value="TFE29034.1"/>
    <property type="molecule type" value="Genomic_DNA"/>
</dbReference>
<comment type="similarity">
    <text evidence="2 6">Belongs to the FliS family.</text>
</comment>
<evidence type="ECO:0000256" key="1">
    <source>
        <dbReference type="ARBA" id="ARBA00004514"/>
    </source>
</evidence>
<dbReference type="GO" id="GO:0005829">
    <property type="term" value="C:cytosol"/>
    <property type="evidence" value="ECO:0007669"/>
    <property type="project" value="UniProtKB-SubCell"/>
</dbReference>
<dbReference type="PANTHER" id="PTHR34773:SF1">
    <property type="entry name" value="FLAGELLAR SECRETION CHAPERONE FLIS"/>
    <property type="match status" value="1"/>
</dbReference>
<comment type="caution">
    <text evidence="7">The sequence shown here is derived from an EMBL/GenBank/DDBJ whole genome shotgun (WGS) entry which is preliminary data.</text>
</comment>
<dbReference type="CDD" id="cd16098">
    <property type="entry name" value="FliS"/>
    <property type="match status" value="1"/>
</dbReference>
<evidence type="ECO:0000256" key="2">
    <source>
        <dbReference type="ARBA" id="ARBA00008787"/>
    </source>
</evidence>
<dbReference type="SUPFAM" id="SSF101116">
    <property type="entry name" value="Flagellar export chaperone FliS"/>
    <property type="match status" value="1"/>
</dbReference>
<evidence type="ECO:0000313" key="7">
    <source>
        <dbReference type="EMBL" id="TFE29034.1"/>
    </source>
</evidence>
<dbReference type="InterPro" id="IPR003713">
    <property type="entry name" value="FliS"/>
</dbReference>
<name>A0A4Y8M6L4_9BACL</name>
<keyword evidence="4 6" id="KW-1005">Bacterial flagellum biogenesis</keyword>
<dbReference type="PANTHER" id="PTHR34773">
    <property type="entry name" value="FLAGELLAR SECRETION CHAPERONE FLIS"/>
    <property type="match status" value="1"/>
</dbReference>
<dbReference type="RefSeq" id="WP_135151399.1">
    <property type="nucleotide sequence ID" value="NZ_SOMN01000005.1"/>
</dbReference>
<accession>A0A4Y8M6L4</accession>
<organism evidence="7 8">
    <name type="scientific">Cohnella luojiensis</name>
    <dbReference type="NCBI Taxonomy" id="652876"/>
    <lineage>
        <taxon>Bacteria</taxon>
        <taxon>Bacillati</taxon>
        <taxon>Bacillota</taxon>
        <taxon>Bacilli</taxon>
        <taxon>Bacillales</taxon>
        <taxon>Paenibacillaceae</taxon>
        <taxon>Cohnella</taxon>
    </lineage>
</organism>
<keyword evidence="7" id="KW-0966">Cell projection</keyword>
<dbReference type="OrthoDB" id="1524959at2"/>
<comment type="subcellular location">
    <subcellularLocation>
        <location evidence="1 6">Cytoplasm</location>
        <location evidence="1 6">Cytosol</location>
    </subcellularLocation>
</comment>
<dbReference type="NCBIfam" id="TIGR00208">
    <property type="entry name" value="fliS"/>
    <property type="match status" value="1"/>
</dbReference>
<dbReference type="InterPro" id="IPR036584">
    <property type="entry name" value="FliS_sf"/>
</dbReference>
<evidence type="ECO:0000313" key="8">
    <source>
        <dbReference type="Proteomes" id="UP000297900"/>
    </source>
</evidence>
<gene>
    <name evidence="7" type="primary">fliS</name>
    <name evidence="7" type="ORF">E2980_06510</name>
</gene>
<reference evidence="7 8" key="1">
    <citation type="submission" date="2019-03" db="EMBL/GenBank/DDBJ databases">
        <title>Cohnella endophytica sp. nov., a novel endophytic bacterium isolated from bark of Sonneratia apetala.</title>
        <authorList>
            <person name="Tuo L."/>
        </authorList>
    </citation>
    <scope>NUCLEOTIDE SEQUENCE [LARGE SCALE GENOMIC DNA]</scope>
    <source>
        <strain evidence="7 8">CCTCC AB 208254</strain>
    </source>
</reference>
<evidence type="ECO:0000256" key="3">
    <source>
        <dbReference type="ARBA" id="ARBA00022490"/>
    </source>
</evidence>
<dbReference type="GO" id="GO:0044780">
    <property type="term" value="P:bacterial-type flagellum assembly"/>
    <property type="evidence" value="ECO:0007669"/>
    <property type="project" value="InterPro"/>
</dbReference>
<keyword evidence="7" id="KW-0969">Cilium</keyword>
<keyword evidence="3 6" id="KW-0963">Cytoplasm</keyword>
<dbReference type="AlphaFoldDB" id="A0A4Y8M6L4"/>
<dbReference type="Proteomes" id="UP000297900">
    <property type="component" value="Unassembled WGS sequence"/>
</dbReference>
<keyword evidence="7" id="KW-0282">Flagellum</keyword>
<evidence type="ECO:0000256" key="4">
    <source>
        <dbReference type="ARBA" id="ARBA00022795"/>
    </source>
</evidence>
<protein>
    <recommendedName>
        <fullName evidence="6">Flagellar secretion chaperone FliS</fullName>
    </recommendedName>
</protein>
<keyword evidence="8" id="KW-1185">Reference proteome</keyword>
<evidence type="ECO:0000256" key="5">
    <source>
        <dbReference type="ARBA" id="ARBA00023186"/>
    </source>
</evidence>
<sequence length="129" mass="14535">MVSNPYQKYQQSTVQTASPAQLTLMLYDGAIRFIRQSIESIESNNIEKANSSLIKAQKITNELTASLNFQYPLSTDLARIYEYIVHLLITANVNKRKEPAIEALSYMMDLKEAWAQAAKQVVSISSHHG</sequence>